<dbReference type="GO" id="GO:0003700">
    <property type="term" value="F:DNA-binding transcription factor activity"/>
    <property type="evidence" value="ECO:0007669"/>
    <property type="project" value="InterPro"/>
</dbReference>
<keyword evidence="6" id="KW-1185">Reference proteome</keyword>
<dbReference type="SUPFAM" id="SSF51182">
    <property type="entry name" value="RmlC-like cupins"/>
    <property type="match status" value="1"/>
</dbReference>
<evidence type="ECO:0000256" key="3">
    <source>
        <dbReference type="ARBA" id="ARBA00023163"/>
    </source>
</evidence>
<protein>
    <submittedName>
        <fullName evidence="5">Helix-turn-helix domain-containing protein</fullName>
    </submittedName>
</protein>
<dbReference type="GO" id="GO:0043565">
    <property type="term" value="F:sequence-specific DNA binding"/>
    <property type="evidence" value="ECO:0007669"/>
    <property type="project" value="InterPro"/>
</dbReference>
<gene>
    <name evidence="5" type="ORF">FSB76_23250</name>
</gene>
<dbReference type="Pfam" id="PF12833">
    <property type="entry name" value="HTH_18"/>
    <property type="match status" value="1"/>
</dbReference>
<dbReference type="CDD" id="cd06976">
    <property type="entry name" value="cupin_MtlR-like_N"/>
    <property type="match status" value="1"/>
</dbReference>
<dbReference type="Proteomes" id="UP000321362">
    <property type="component" value="Chromosome"/>
</dbReference>
<dbReference type="PROSITE" id="PS01124">
    <property type="entry name" value="HTH_ARAC_FAMILY_2"/>
    <property type="match status" value="1"/>
</dbReference>
<dbReference type="PANTHER" id="PTHR43280:SF27">
    <property type="entry name" value="TRANSCRIPTIONAL REGULATOR MTLR"/>
    <property type="match status" value="1"/>
</dbReference>
<evidence type="ECO:0000256" key="1">
    <source>
        <dbReference type="ARBA" id="ARBA00023015"/>
    </source>
</evidence>
<dbReference type="OrthoDB" id="792101at2"/>
<name>A0A5B8W4Q7_9SPHI</name>
<dbReference type="PANTHER" id="PTHR43280">
    <property type="entry name" value="ARAC-FAMILY TRANSCRIPTIONAL REGULATOR"/>
    <property type="match status" value="1"/>
</dbReference>
<dbReference type="AlphaFoldDB" id="A0A5B8W4Q7"/>
<dbReference type="RefSeq" id="WP_147057634.1">
    <property type="nucleotide sequence ID" value="NZ_CP042437.1"/>
</dbReference>
<dbReference type="Gene3D" id="2.60.120.10">
    <property type="entry name" value="Jelly Rolls"/>
    <property type="match status" value="1"/>
</dbReference>
<accession>A0A5B8W4Q7</accession>
<sequence length="292" mass="33670">MIKPTLETLSGHGNSTFLVRIFEETEFASPYHFHPEYELTAILKGEGNRFVGNNMSAYQKGDLVLLGGNVPHCWKTGLRTEDINARSVVIQFDRGFLGTAFFEDHHAWQVVQLLDKSLQGIQFTGAKAQAIIDLMLTMAKTDNEFKRLIMLLEVLDKLTEADDYKLLNEQPFIYRSTVTEHNRLNTIQAFIIDNFRNRVSLKQVADLAVMTPNAFCKFYKKMTGKTLIEVVTQYRLNYAMQLLIASNKTATEISFESGFADVAYFHKLFRQYTKHSPQVYRKEYLRKLRNVV</sequence>
<keyword evidence="1" id="KW-0805">Transcription regulation</keyword>
<dbReference type="InterPro" id="IPR009057">
    <property type="entry name" value="Homeodomain-like_sf"/>
</dbReference>
<dbReference type="InterPro" id="IPR011051">
    <property type="entry name" value="RmlC_Cupin_sf"/>
</dbReference>
<proteinExistence type="predicted"/>
<dbReference type="KEGG" id="mgk:FSB76_23250"/>
<keyword evidence="2" id="KW-0238">DNA-binding</keyword>
<dbReference type="SMART" id="SM00342">
    <property type="entry name" value="HTH_ARAC"/>
    <property type="match status" value="1"/>
</dbReference>
<keyword evidence="3" id="KW-0804">Transcription</keyword>
<evidence type="ECO:0000256" key="2">
    <source>
        <dbReference type="ARBA" id="ARBA00023125"/>
    </source>
</evidence>
<dbReference type="EMBL" id="CP042437">
    <property type="protein sequence ID" value="QEC78723.1"/>
    <property type="molecule type" value="Genomic_DNA"/>
</dbReference>
<evidence type="ECO:0000313" key="6">
    <source>
        <dbReference type="Proteomes" id="UP000321362"/>
    </source>
</evidence>
<evidence type="ECO:0000313" key="5">
    <source>
        <dbReference type="EMBL" id="QEC78723.1"/>
    </source>
</evidence>
<feature type="domain" description="HTH araC/xylS-type" evidence="4">
    <location>
        <begin position="185"/>
        <end position="283"/>
    </location>
</feature>
<dbReference type="InterPro" id="IPR018060">
    <property type="entry name" value="HTH_AraC"/>
</dbReference>
<evidence type="ECO:0000259" key="4">
    <source>
        <dbReference type="PROSITE" id="PS01124"/>
    </source>
</evidence>
<dbReference type="InterPro" id="IPR014710">
    <property type="entry name" value="RmlC-like_jellyroll"/>
</dbReference>
<organism evidence="5 6">
    <name type="scientific">Mucilaginibacter ginsenosidivorax</name>
    <dbReference type="NCBI Taxonomy" id="862126"/>
    <lineage>
        <taxon>Bacteria</taxon>
        <taxon>Pseudomonadati</taxon>
        <taxon>Bacteroidota</taxon>
        <taxon>Sphingobacteriia</taxon>
        <taxon>Sphingobacteriales</taxon>
        <taxon>Sphingobacteriaceae</taxon>
        <taxon>Mucilaginibacter</taxon>
    </lineage>
</organism>
<dbReference type="SUPFAM" id="SSF46689">
    <property type="entry name" value="Homeodomain-like"/>
    <property type="match status" value="1"/>
</dbReference>
<dbReference type="Gene3D" id="1.10.10.60">
    <property type="entry name" value="Homeodomain-like"/>
    <property type="match status" value="2"/>
</dbReference>
<reference evidence="5 6" key="1">
    <citation type="journal article" date="2013" name="J. Microbiol.">
        <title>Mucilaginibacter ginsenosidivorax sp. nov., with ginsenoside converting activity isolated from sediment.</title>
        <authorList>
            <person name="Kim J.K."/>
            <person name="Choi T.E."/>
            <person name="Liu Q.M."/>
            <person name="Park H.Y."/>
            <person name="Yi T.H."/>
            <person name="Yoon M.H."/>
            <person name="Kim S.C."/>
            <person name="Im W.T."/>
        </authorList>
    </citation>
    <scope>NUCLEOTIDE SEQUENCE [LARGE SCALE GENOMIC DNA]</scope>
    <source>
        <strain evidence="5 6">KHI28</strain>
    </source>
</reference>